<evidence type="ECO:0000256" key="2">
    <source>
        <dbReference type="ARBA" id="ARBA00022475"/>
    </source>
</evidence>
<accession>A0ABP5E0T7</accession>
<feature type="compositionally biased region" description="Basic and acidic residues" evidence="6">
    <location>
        <begin position="200"/>
        <end position="226"/>
    </location>
</feature>
<dbReference type="Proteomes" id="UP001499854">
    <property type="component" value="Unassembled WGS sequence"/>
</dbReference>
<dbReference type="CDD" id="cd06173">
    <property type="entry name" value="MFS_MefA_like"/>
    <property type="match status" value="1"/>
</dbReference>
<comment type="caution">
    <text evidence="8">The sequence shown here is derived from an EMBL/GenBank/DDBJ whole genome shotgun (WGS) entry which is preliminary data.</text>
</comment>
<keyword evidence="5 7" id="KW-0472">Membrane</keyword>
<feature type="transmembrane region" description="Helical" evidence="7">
    <location>
        <begin position="109"/>
        <end position="130"/>
    </location>
</feature>
<evidence type="ECO:0000256" key="3">
    <source>
        <dbReference type="ARBA" id="ARBA00022692"/>
    </source>
</evidence>
<feature type="transmembrane region" description="Helical" evidence="7">
    <location>
        <begin position="404"/>
        <end position="421"/>
    </location>
</feature>
<proteinExistence type="predicted"/>
<name>A0ABP5E0T7_9ACTN</name>
<feature type="transmembrane region" description="Helical" evidence="7">
    <location>
        <begin position="279"/>
        <end position="300"/>
    </location>
</feature>
<organism evidence="8 9">
    <name type="scientific">Catenulispora subtropica</name>
    <dbReference type="NCBI Taxonomy" id="450798"/>
    <lineage>
        <taxon>Bacteria</taxon>
        <taxon>Bacillati</taxon>
        <taxon>Actinomycetota</taxon>
        <taxon>Actinomycetes</taxon>
        <taxon>Catenulisporales</taxon>
        <taxon>Catenulisporaceae</taxon>
        <taxon>Catenulispora</taxon>
    </lineage>
</organism>
<evidence type="ECO:0000256" key="1">
    <source>
        <dbReference type="ARBA" id="ARBA00004651"/>
    </source>
</evidence>
<keyword evidence="3 7" id="KW-0812">Transmembrane</keyword>
<evidence type="ECO:0000313" key="8">
    <source>
        <dbReference type="EMBL" id="GAA1987592.1"/>
    </source>
</evidence>
<dbReference type="PANTHER" id="PTHR23513">
    <property type="entry name" value="INTEGRAL MEMBRANE EFFLUX PROTEIN-RELATED"/>
    <property type="match status" value="1"/>
</dbReference>
<comment type="subcellular location">
    <subcellularLocation>
        <location evidence="1">Cell membrane</location>
        <topology evidence="1">Multi-pass membrane protein</topology>
    </subcellularLocation>
</comment>
<dbReference type="SUPFAM" id="SSF103473">
    <property type="entry name" value="MFS general substrate transporter"/>
    <property type="match status" value="1"/>
</dbReference>
<gene>
    <name evidence="8" type="ORF">GCM10009838_57940</name>
</gene>
<feature type="region of interest" description="Disordered" evidence="6">
    <location>
        <begin position="200"/>
        <end position="227"/>
    </location>
</feature>
<evidence type="ECO:0000256" key="4">
    <source>
        <dbReference type="ARBA" id="ARBA00022989"/>
    </source>
</evidence>
<feature type="transmembrane region" description="Helical" evidence="7">
    <location>
        <begin position="85"/>
        <end position="103"/>
    </location>
</feature>
<protein>
    <submittedName>
        <fullName evidence="8">MFS transporter</fullName>
    </submittedName>
</protein>
<evidence type="ECO:0000256" key="5">
    <source>
        <dbReference type="ARBA" id="ARBA00023136"/>
    </source>
</evidence>
<dbReference type="Gene3D" id="1.20.1250.20">
    <property type="entry name" value="MFS general substrate transporter like domains"/>
    <property type="match status" value="1"/>
</dbReference>
<dbReference type="EMBL" id="BAAAQM010000039">
    <property type="protein sequence ID" value="GAA1987592.1"/>
    <property type="molecule type" value="Genomic_DNA"/>
</dbReference>
<evidence type="ECO:0000313" key="9">
    <source>
        <dbReference type="Proteomes" id="UP001499854"/>
    </source>
</evidence>
<dbReference type="InterPro" id="IPR036259">
    <property type="entry name" value="MFS_trans_sf"/>
</dbReference>
<feature type="transmembrane region" description="Helical" evidence="7">
    <location>
        <begin position="51"/>
        <end position="73"/>
    </location>
</feature>
<keyword evidence="2" id="KW-1003">Cell membrane</keyword>
<evidence type="ECO:0000256" key="6">
    <source>
        <dbReference type="SAM" id="MobiDB-lite"/>
    </source>
</evidence>
<keyword evidence="9" id="KW-1185">Reference proteome</keyword>
<dbReference type="InterPro" id="IPR011701">
    <property type="entry name" value="MFS"/>
</dbReference>
<dbReference type="PANTHER" id="PTHR23513:SF6">
    <property type="entry name" value="MAJOR FACILITATOR SUPERFAMILY ASSOCIATED DOMAIN-CONTAINING PROTEIN"/>
    <property type="match status" value="1"/>
</dbReference>
<feature type="transmembrane region" description="Helical" evidence="7">
    <location>
        <begin position="12"/>
        <end position="31"/>
    </location>
</feature>
<dbReference type="Pfam" id="PF07690">
    <property type="entry name" value="MFS_1"/>
    <property type="match status" value="1"/>
</dbReference>
<reference evidence="9" key="1">
    <citation type="journal article" date="2019" name="Int. J. Syst. Evol. Microbiol.">
        <title>The Global Catalogue of Microorganisms (GCM) 10K type strain sequencing project: providing services to taxonomists for standard genome sequencing and annotation.</title>
        <authorList>
            <consortium name="The Broad Institute Genomics Platform"/>
            <consortium name="The Broad Institute Genome Sequencing Center for Infectious Disease"/>
            <person name="Wu L."/>
            <person name="Ma J."/>
        </authorList>
    </citation>
    <scope>NUCLEOTIDE SEQUENCE [LARGE SCALE GENOMIC DNA]</scope>
    <source>
        <strain evidence="9">JCM 16013</strain>
    </source>
</reference>
<keyword evidence="4 7" id="KW-1133">Transmembrane helix</keyword>
<dbReference type="RefSeq" id="WP_344660368.1">
    <property type="nucleotide sequence ID" value="NZ_BAAAQM010000039.1"/>
</dbReference>
<feature type="transmembrane region" description="Helical" evidence="7">
    <location>
        <begin position="370"/>
        <end position="398"/>
    </location>
</feature>
<sequence length="442" mass="45513">MGVADGRRLGRRFGWLWSAYAVSTLGTWLAFNAFNVILIRVLHAGPARVAALAAAGTAVAALVAVPLGPWIEVRRKRPVMVAMDLVRCAALLTLPVASAFGVLGFAQLLAVSIVVGACDIAFGAASGAYVKTIVAREDLMVANGRFEATTWSSIVVGPPLGGAAVAMFGPVATVVADAVSFLLSALGIRAIGGREADGGARAEAKAETHEETAARSAAEARAERPARMGSADLSAGWRHILGDSTLRPLFLNTVAVNALIMATEPLLAVLMLGRLGFPAWQYGMAFAVPCVGGLIGSRLSARLVARFGRHRVLTVAGTLRALPPIGLVFLGPGLPGLLVVMGVETALITSAAVFNPVLATQRLDQTGPGLVARVLTAWSISTKLGIAAGTAAWGLLAAATSPRFGLGLAGAFLLATPLLLARPRRSPVPIVDRSAPGRVVDL</sequence>
<evidence type="ECO:0000256" key="7">
    <source>
        <dbReference type="SAM" id="Phobius"/>
    </source>
</evidence>